<evidence type="ECO:0008006" key="4">
    <source>
        <dbReference type="Google" id="ProtNLM"/>
    </source>
</evidence>
<sequence>MRRTGALELVTAFLSAVIGGLALTTPISLAWAEGTSTLQMELLGYSMPRATAIGCLAAVMVAVFVSTANSAVVAWSAAASGTAILLANHIVGSISATMAPLTTLNYVDSLAGGILLGGAVAAVSARLPVAAVFTLGALTSIALADVSVSATEYGDPARHSPIFGFVVGSPPMWLIWPTGVLAALCALRGERRGPADISVELPLRPIVAALVTTSVPLLGSEWLARHGSTLLDIALVAVATVVAGTVAAFLLPGRDGLLLTQSVALGAVGGVIAFTAQTTWLVPALFAACAGGLWLGARWPLPTMGMAAVVALAVLAALSGVSHGTALAVAAVGLAVITGYCFTATFPAHSGSLMLCIAMLFVPGLVVAMRGRVFREAGRPDMYADPGLLSDVAPGVAALLVTIGCAVGFLLVRKFRPPVAAE</sequence>
<feature type="transmembrane region" description="Helical" evidence="1">
    <location>
        <begin position="162"/>
        <end position="185"/>
    </location>
</feature>
<evidence type="ECO:0000313" key="3">
    <source>
        <dbReference type="Proteomes" id="UP001519325"/>
    </source>
</evidence>
<feature type="transmembrane region" description="Helical" evidence="1">
    <location>
        <begin position="304"/>
        <end position="321"/>
    </location>
</feature>
<keyword evidence="1" id="KW-1133">Transmembrane helix</keyword>
<feature type="transmembrane region" description="Helical" evidence="1">
    <location>
        <begin position="230"/>
        <end position="250"/>
    </location>
</feature>
<dbReference type="RefSeq" id="WP_209897537.1">
    <property type="nucleotide sequence ID" value="NZ_JAGGMR010000001.1"/>
</dbReference>
<reference evidence="2 3" key="1">
    <citation type="submission" date="2021-03" db="EMBL/GenBank/DDBJ databases">
        <title>Sequencing the genomes of 1000 actinobacteria strains.</title>
        <authorList>
            <person name="Klenk H.-P."/>
        </authorList>
    </citation>
    <scope>NUCLEOTIDE SEQUENCE [LARGE SCALE GENOMIC DNA]</scope>
    <source>
        <strain evidence="2 3">DSM 45516</strain>
    </source>
</reference>
<accession>A0ABS4QRQ9</accession>
<proteinExistence type="predicted"/>
<feature type="transmembrane region" description="Helical" evidence="1">
    <location>
        <begin position="42"/>
        <end position="65"/>
    </location>
</feature>
<keyword evidence="1" id="KW-0472">Membrane</keyword>
<feature type="transmembrane region" description="Helical" evidence="1">
    <location>
        <begin position="392"/>
        <end position="412"/>
    </location>
</feature>
<keyword evidence="1" id="KW-0812">Transmembrane</keyword>
<protein>
    <recommendedName>
        <fullName evidence="4">Transporter</fullName>
    </recommendedName>
</protein>
<feature type="transmembrane region" description="Helical" evidence="1">
    <location>
        <begin position="130"/>
        <end position="150"/>
    </location>
</feature>
<organism evidence="2 3">
    <name type="scientific">Nocardia goodfellowii</name>
    <dbReference type="NCBI Taxonomy" id="882446"/>
    <lineage>
        <taxon>Bacteria</taxon>
        <taxon>Bacillati</taxon>
        <taxon>Actinomycetota</taxon>
        <taxon>Actinomycetes</taxon>
        <taxon>Mycobacteriales</taxon>
        <taxon>Nocardiaceae</taxon>
        <taxon>Nocardia</taxon>
    </lineage>
</organism>
<dbReference type="Proteomes" id="UP001519325">
    <property type="component" value="Unassembled WGS sequence"/>
</dbReference>
<keyword evidence="3" id="KW-1185">Reference proteome</keyword>
<comment type="caution">
    <text evidence="2">The sequence shown here is derived from an EMBL/GenBank/DDBJ whole genome shotgun (WGS) entry which is preliminary data.</text>
</comment>
<feature type="transmembrane region" description="Helical" evidence="1">
    <location>
        <begin position="327"/>
        <end position="346"/>
    </location>
</feature>
<dbReference type="EMBL" id="JAGGMR010000001">
    <property type="protein sequence ID" value="MBP2194406.1"/>
    <property type="molecule type" value="Genomic_DNA"/>
</dbReference>
<evidence type="ECO:0000256" key="1">
    <source>
        <dbReference type="SAM" id="Phobius"/>
    </source>
</evidence>
<evidence type="ECO:0000313" key="2">
    <source>
        <dbReference type="EMBL" id="MBP2194406.1"/>
    </source>
</evidence>
<name>A0ABS4QRQ9_9NOCA</name>
<gene>
    <name evidence="2" type="ORF">BJ987_007307</name>
</gene>
<feature type="transmembrane region" description="Helical" evidence="1">
    <location>
        <begin position="206"/>
        <end position="224"/>
    </location>
</feature>
<feature type="transmembrane region" description="Helical" evidence="1">
    <location>
        <begin position="353"/>
        <end position="372"/>
    </location>
</feature>